<dbReference type="STRING" id="443254.Marpi_1933"/>
<dbReference type="PANTHER" id="PTHR42831">
    <property type="entry name" value="FE-S PROTEIN MATURATION AUXILIARY FACTOR YITW"/>
    <property type="match status" value="1"/>
</dbReference>
<evidence type="ECO:0000313" key="2">
    <source>
        <dbReference type="EMBL" id="AEX86313.1"/>
    </source>
</evidence>
<accession>H2J6N2</accession>
<dbReference type="EMBL" id="CP003257">
    <property type="protein sequence ID" value="AEX86313.1"/>
    <property type="molecule type" value="Genomic_DNA"/>
</dbReference>
<keyword evidence="3" id="KW-1185">Reference proteome</keyword>
<dbReference type="SUPFAM" id="SSF117916">
    <property type="entry name" value="Fe-S cluster assembly (FSCA) domain-like"/>
    <property type="match status" value="1"/>
</dbReference>
<dbReference type="OrthoDB" id="9805360at2"/>
<dbReference type="Proteomes" id="UP000007161">
    <property type="component" value="Chromosome"/>
</dbReference>
<organism evidence="2 3">
    <name type="scientific">Marinitoga piezophila (strain DSM 14283 / JCM 11233 / KA3)</name>
    <dbReference type="NCBI Taxonomy" id="443254"/>
    <lineage>
        <taxon>Bacteria</taxon>
        <taxon>Thermotogati</taxon>
        <taxon>Thermotogota</taxon>
        <taxon>Thermotogae</taxon>
        <taxon>Petrotogales</taxon>
        <taxon>Petrotogaceae</taxon>
        <taxon>Marinitoga</taxon>
    </lineage>
</organism>
<dbReference type="Pfam" id="PF01883">
    <property type="entry name" value="FeS_assembly_P"/>
    <property type="match status" value="1"/>
</dbReference>
<dbReference type="PANTHER" id="PTHR42831:SF1">
    <property type="entry name" value="FE-S PROTEIN MATURATION AUXILIARY FACTOR YITW"/>
    <property type="match status" value="1"/>
</dbReference>
<proteinExistence type="predicted"/>
<gene>
    <name evidence="2" type="ordered locus">Marpi_1933</name>
</gene>
<dbReference type="InterPro" id="IPR034904">
    <property type="entry name" value="FSCA_dom_sf"/>
</dbReference>
<dbReference type="Gene3D" id="3.30.300.130">
    <property type="entry name" value="Fe-S cluster assembly (FSCA)"/>
    <property type="match status" value="1"/>
</dbReference>
<reference evidence="3" key="2">
    <citation type="submission" date="2012-01" db="EMBL/GenBank/DDBJ databases">
        <title>Complete sequence of chromosome of Marinitoga piezophila KA3.</title>
        <authorList>
            <person name="Lucas S."/>
            <person name="Han J."/>
            <person name="Lapidus A."/>
            <person name="Cheng J.-F."/>
            <person name="Goodwin L."/>
            <person name="Pitluck S."/>
            <person name="Peters L."/>
            <person name="Mikhailova N."/>
            <person name="Teshima H."/>
            <person name="Detter J.C."/>
            <person name="Han C."/>
            <person name="Tapia R."/>
            <person name="Land M."/>
            <person name="Hauser L."/>
            <person name="Kyrpides N."/>
            <person name="Ivanova N."/>
            <person name="Pagani I."/>
            <person name="Jebbar M."/>
            <person name="Vannier P."/>
            <person name="Oger P."/>
            <person name="Cario A."/>
            <person name="Bartlett D."/>
            <person name="Noll K.M."/>
            <person name="Woyke T."/>
        </authorList>
    </citation>
    <scope>NUCLEOTIDE SEQUENCE [LARGE SCALE GENOMIC DNA]</scope>
    <source>
        <strain evidence="3">DSM 14283 / JCM 11233 / KA3</strain>
    </source>
</reference>
<dbReference type="InterPro" id="IPR052339">
    <property type="entry name" value="Fe-S_Maturation_MIP18"/>
</dbReference>
<evidence type="ECO:0000259" key="1">
    <source>
        <dbReference type="Pfam" id="PF01883"/>
    </source>
</evidence>
<dbReference type="eggNOG" id="COG2151">
    <property type="taxonomic scope" value="Bacteria"/>
</dbReference>
<evidence type="ECO:0000313" key="3">
    <source>
        <dbReference type="Proteomes" id="UP000007161"/>
    </source>
</evidence>
<sequence>MAKITKEDVMNALKNVYDMEIGFDVVSLGLIYDVNVDEENNVHVLMTLTTPMCPLAGMITEDAKNKVGSIEGVKSVKVELTFDPPWDPSKASDEVRTILGI</sequence>
<name>H2J6N2_MARPK</name>
<dbReference type="HOGENOM" id="CLU_091588_2_2_0"/>
<feature type="domain" description="MIP18 family-like" evidence="1">
    <location>
        <begin position="6"/>
        <end position="79"/>
    </location>
</feature>
<dbReference type="InterPro" id="IPR002744">
    <property type="entry name" value="MIP18-like"/>
</dbReference>
<dbReference type="KEGG" id="mpz:Marpi_1933"/>
<dbReference type="AlphaFoldDB" id="H2J6N2"/>
<reference evidence="2 3" key="1">
    <citation type="journal article" date="2012" name="J. Bacteriol.">
        <title>Complete Genome Sequence of the Thermophilic, Piezophilic, Heterotrophic Bacterium Marinitoga piezophila KA3.</title>
        <authorList>
            <person name="Lucas S."/>
            <person name="Han J."/>
            <person name="Lapidus A."/>
            <person name="Cheng J.F."/>
            <person name="Goodwin L.A."/>
            <person name="Pitluck S."/>
            <person name="Peters L."/>
            <person name="Mikhailova N."/>
            <person name="Teshima H."/>
            <person name="Detter J.C."/>
            <person name="Han C."/>
            <person name="Tapia R."/>
            <person name="Land M."/>
            <person name="Hauser L."/>
            <person name="Kyrpides N.C."/>
            <person name="Ivanova N."/>
            <person name="Pagani I."/>
            <person name="Vannier P."/>
            <person name="Oger P."/>
            <person name="Bartlett D.H."/>
            <person name="Noll K.M."/>
            <person name="Woyke T."/>
            <person name="Jebbar M."/>
        </authorList>
    </citation>
    <scope>NUCLEOTIDE SEQUENCE [LARGE SCALE GENOMIC DNA]</scope>
    <source>
        <strain evidence="3">DSM 14283 / JCM 11233 / KA3</strain>
    </source>
</reference>
<protein>
    <submittedName>
        <fullName evidence="2">Putative metal-sulfur cluster biosynthetic enzyme</fullName>
    </submittedName>
</protein>
<dbReference type="RefSeq" id="WP_014297383.1">
    <property type="nucleotide sequence ID" value="NC_016751.1"/>
</dbReference>